<name>A0ABQ9IHC4_9NEOP</name>
<dbReference type="EMBL" id="JARBHB010000001">
    <property type="protein sequence ID" value="KAJ8896088.1"/>
    <property type="molecule type" value="Genomic_DNA"/>
</dbReference>
<sequence>MNAVERQGSNVKAESLKRAIHVSPSCASLHAYYETEGQSICSQDEPCFNILKGRHNISTHKICSKSTSIPKGSVKIWLPMLHSILKHFNSGCVQYQCNSNVFQPVGRLNPGDKWEVWKARNA</sequence>
<gene>
    <name evidence="1" type="ORF">PR048_001430</name>
</gene>
<comment type="caution">
    <text evidence="1">The sequence shown here is derived from an EMBL/GenBank/DDBJ whole genome shotgun (WGS) entry which is preliminary data.</text>
</comment>
<proteinExistence type="predicted"/>
<evidence type="ECO:0000313" key="2">
    <source>
        <dbReference type="Proteomes" id="UP001159363"/>
    </source>
</evidence>
<keyword evidence="2" id="KW-1185">Reference proteome</keyword>
<accession>A0ABQ9IHC4</accession>
<evidence type="ECO:0000313" key="1">
    <source>
        <dbReference type="EMBL" id="KAJ8896088.1"/>
    </source>
</evidence>
<protein>
    <submittedName>
        <fullName evidence="1">Uncharacterized protein</fullName>
    </submittedName>
</protein>
<dbReference type="Proteomes" id="UP001159363">
    <property type="component" value="Chromosome 1"/>
</dbReference>
<reference evidence="1 2" key="1">
    <citation type="submission" date="2023-02" db="EMBL/GenBank/DDBJ databases">
        <title>LHISI_Scaffold_Assembly.</title>
        <authorList>
            <person name="Stuart O.P."/>
            <person name="Cleave R."/>
            <person name="Magrath M.J.L."/>
            <person name="Mikheyev A.S."/>
        </authorList>
    </citation>
    <scope>NUCLEOTIDE SEQUENCE [LARGE SCALE GENOMIC DNA]</scope>
    <source>
        <strain evidence="1">Daus_M_001</strain>
        <tissue evidence="1">Leg muscle</tissue>
    </source>
</reference>
<organism evidence="1 2">
    <name type="scientific">Dryococelus australis</name>
    <dbReference type="NCBI Taxonomy" id="614101"/>
    <lineage>
        <taxon>Eukaryota</taxon>
        <taxon>Metazoa</taxon>
        <taxon>Ecdysozoa</taxon>
        <taxon>Arthropoda</taxon>
        <taxon>Hexapoda</taxon>
        <taxon>Insecta</taxon>
        <taxon>Pterygota</taxon>
        <taxon>Neoptera</taxon>
        <taxon>Polyneoptera</taxon>
        <taxon>Phasmatodea</taxon>
        <taxon>Verophasmatodea</taxon>
        <taxon>Anareolatae</taxon>
        <taxon>Phasmatidae</taxon>
        <taxon>Eurycanthinae</taxon>
        <taxon>Dryococelus</taxon>
    </lineage>
</organism>